<keyword evidence="11" id="KW-1185">Reference proteome</keyword>
<reference evidence="11" key="1">
    <citation type="journal article" date="2013" name="Genome Announc.">
        <title>Genome sequence of the food spoilage yeast Zygosaccharomyces bailii CLIB 213(T).</title>
        <authorList>
            <person name="Galeote V."/>
            <person name="Bigey F."/>
            <person name="Devillers H."/>
            <person name="Neuveglise C."/>
            <person name="Dequin S."/>
        </authorList>
    </citation>
    <scope>NUCLEOTIDE SEQUENCE [LARGE SCALE GENOMIC DNA]</scope>
    <source>
        <strain evidence="11">CLIB 213 / ATCC 58445 / CBS 680 / CCRC 21525 / NBRC 1098 / NCYC 1416 / NRRL Y-2227</strain>
    </source>
</reference>
<evidence type="ECO:0000256" key="4">
    <source>
        <dbReference type="ARBA" id="ARBA00023180"/>
    </source>
</evidence>
<evidence type="ECO:0000259" key="9">
    <source>
        <dbReference type="Pfam" id="PF08244"/>
    </source>
</evidence>
<dbReference type="GO" id="GO:0000324">
    <property type="term" value="C:fungal-type vacuole"/>
    <property type="evidence" value="ECO:0007669"/>
    <property type="project" value="TreeGrafter"/>
</dbReference>
<evidence type="ECO:0000256" key="6">
    <source>
        <dbReference type="RuleBase" id="RU362110"/>
    </source>
</evidence>
<evidence type="ECO:0000256" key="5">
    <source>
        <dbReference type="ARBA" id="ARBA00023295"/>
    </source>
</evidence>
<dbReference type="CDD" id="cd18622">
    <property type="entry name" value="GH32_Inu-like"/>
    <property type="match status" value="1"/>
</dbReference>
<evidence type="ECO:0000259" key="8">
    <source>
        <dbReference type="Pfam" id="PF00251"/>
    </source>
</evidence>
<comment type="similarity">
    <text evidence="1 6">Belongs to the glycosyl hydrolase 32 family.</text>
</comment>
<dbReference type="PANTHER" id="PTHR42800">
    <property type="entry name" value="EXOINULINASE INUD (AFU_ORTHOLOGUE AFUA_5G00480)"/>
    <property type="match status" value="1"/>
</dbReference>
<dbReference type="Proteomes" id="UP000019375">
    <property type="component" value="Unassembled WGS sequence"/>
</dbReference>
<evidence type="ECO:0000256" key="2">
    <source>
        <dbReference type="ARBA" id="ARBA00022729"/>
    </source>
</evidence>
<dbReference type="InterPro" id="IPR001362">
    <property type="entry name" value="Glyco_hydro_32"/>
</dbReference>
<dbReference type="InterPro" id="IPR023296">
    <property type="entry name" value="Glyco_hydro_beta-prop_sf"/>
</dbReference>
<accession>A0A8J2T444</accession>
<dbReference type="EMBL" id="HG316455">
    <property type="protein sequence ID" value="CDF88022.1"/>
    <property type="molecule type" value="Genomic_DNA"/>
</dbReference>
<protein>
    <submittedName>
        <fullName evidence="10">BN860_00496g1_1</fullName>
    </submittedName>
</protein>
<feature type="domain" description="Glycosyl hydrolase family 32 C-terminal" evidence="9">
    <location>
        <begin position="414"/>
        <end position="538"/>
    </location>
</feature>
<evidence type="ECO:0000313" key="10">
    <source>
        <dbReference type="EMBL" id="CDF88022.1"/>
    </source>
</evidence>
<dbReference type="SUPFAM" id="SSF49899">
    <property type="entry name" value="Concanavalin A-like lectins/glucanases"/>
    <property type="match status" value="1"/>
</dbReference>
<feature type="signal peptide" evidence="7">
    <location>
        <begin position="1"/>
        <end position="16"/>
    </location>
</feature>
<dbReference type="Gene3D" id="2.115.10.20">
    <property type="entry name" value="Glycosyl hydrolase domain, family 43"/>
    <property type="match status" value="1"/>
</dbReference>
<dbReference type="Pfam" id="PF08244">
    <property type="entry name" value="Glyco_hydro_32C"/>
    <property type="match status" value="1"/>
</dbReference>
<dbReference type="AlphaFoldDB" id="A0A8J2T444"/>
<evidence type="ECO:0000256" key="3">
    <source>
        <dbReference type="ARBA" id="ARBA00022801"/>
    </source>
</evidence>
<dbReference type="GO" id="GO:0004575">
    <property type="term" value="F:sucrose alpha-glucosidase activity"/>
    <property type="evidence" value="ECO:0007669"/>
    <property type="project" value="TreeGrafter"/>
</dbReference>
<evidence type="ECO:0000313" key="11">
    <source>
        <dbReference type="Proteomes" id="UP000019375"/>
    </source>
</evidence>
<proteinExistence type="inferred from homology"/>
<keyword evidence="3 6" id="KW-0378">Hydrolase</keyword>
<organism evidence="10 11">
    <name type="scientific">Zygosaccharomyces bailii (strain CLIB 213 / ATCC 58445 / CBS 680 / BCRC 21525 / NBRC 1098 / NCYC 1416 / NRRL Y-2227)</name>
    <dbReference type="NCBI Taxonomy" id="1333698"/>
    <lineage>
        <taxon>Eukaryota</taxon>
        <taxon>Fungi</taxon>
        <taxon>Dikarya</taxon>
        <taxon>Ascomycota</taxon>
        <taxon>Saccharomycotina</taxon>
        <taxon>Saccharomycetes</taxon>
        <taxon>Saccharomycetales</taxon>
        <taxon>Saccharomycetaceae</taxon>
        <taxon>Zygosaccharomyces</taxon>
    </lineage>
</organism>
<dbReference type="OrthoDB" id="202537at2759"/>
<sequence length="567" mass="64981">MKVFSIALTLSSVVFAGSFYSSNETDTSTYEANRPHLHYTAPSGWINDPNGLWYDAKDQIWHLYFQYYPYSEYWGEPLYWGHSVSEDLTHWNYSGIAFSPPKNNTGAFSGSIVVDHNNTSGFFNDSIDPRQRAVAFWTYNTPEDQTQFVSYSLDGGYNFTPYSGNPILNISSTQHRDPKVVWHEESQKWILTLAHSQKYEVLIYSSKNLTSWQLESSFSHHGIMGYQYECPGLARVPIVKTFHSDELPSNLTDSDEVWSNSFFDNGTNSSLPDTAWVLFLSVNPGAPLGGSVNQYFIGDFNGTHFVPYTSQTRFLDVGKDFYAFQAFFNSAGGTDVLGIAWASNWEYGQYVPTTPWKSSMSLVRNFTIRQYAPNPESVELNLNSEPILNLDGQLKNETSFKIYNQTLLPSKPLSYNVSKPTGVFEFDLTFTVDDSYYNNTIFADFSILFRGSRDREEYLKIGYEANAASFYIDRGHSKVSFVKENPYFTDRLSVLNEPYEMISSNLSSYKVYGVFDKNILELYFNDGSEVSTNLFFFSDRNFVGEIDISTKHDKIFIIRNFEFRQLR</sequence>
<name>A0A8J2T444_ZYGB2</name>
<evidence type="ECO:0000256" key="1">
    <source>
        <dbReference type="ARBA" id="ARBA00009902"/>
    </source>
</evidence>
<dbReference type="InterPro" id="IPR013148">
    <property type="entry name" value="Glyco_hydro_32_N"/>
</dbReference>
<keyword evidence="4" id="KW-0325">Glycoprotein</keyword>
<dbReference type="InterPro" id="IPR013320">
    <property type="entry name" value="ConA-like_dom_sf"/>
</dbReference>
<dbReference type="SUPFAM" id="SSF75005">
    <property type="entry name" value="Arabinanase/levansucrase/invertase"/>
    <property type="match status" value="1"/>
</dbReference>
<dbReference type="SMART" id="SM00640">
    <property type="entry name" value="Glyco_32"/>
    <property type="match status" value="1"/>
</dbReference>
<evidence type="ECO:0000256" key="7">
    <source>
        <dbReference type="SAM" id="SignalP"/>
    </source>
</evidence>
<dbReference type="GO" id="GO:0005987">
    <property type="term" value="P:sucrose catabolic process"/>
    <property type="evidence" value="ECO:0007669"/>
    <property type="project" value="TreeGrafter"/>
</dbReference>
<dbReference type="InterPro" id="IPR013189">
    <property type="entry name" value="Glyco_hydro_32_C"/>
</dbReference>
<feature type="chain" id="PRO_5035323252" evidence="7">
    <location>
        <begin position="17"/>
        <end position="567"/>
    </location>
</feature>
<keyword evidence="5 6" id="KW-0326">Glycosidase</keyword>
<feature type="domain" description="Glycosyl hydrolase family 32 N-terminal" evidence="8">
    <location>
        <begin position="38"/>
        <end position="370"/>
    </location>
</feature>
<dbReference type="PANTHER" id="PTHR42800:SF4">
    <property type="entry name" value="INVERTASE 2"/>
    <property type="match status" value="1"/>
</dbReference>
<gene>
    <name evidence="10" type="ORF">BN860_00496g</name>
</gene>
<keyword evidence="2 7" id="KW-0732">Signal</keyword>
<dbReference type="Gene3D" id="2.60.120.560">
    <property type="entry name" value="Exo-inulinase, domain 1"/>
    <property type="match status" value="1"/>
</dbReference>
<dbReference type="Pfam" id="PF00251">
    <property type="entry name" value="Glyco_hydro_32N"/>
    <property type="match status" value="1"/>
</dbReference>